<dbReference type="PATRIC" id="fig|1217700.3.peg.2505"/>
<protein>
    <recommendedName>
        <fullName evidence="4">DUF3102 domain-containing protein</fullName>
    </recommendedName>
</protein>
<evidence type="ECO:0000313" key="2">
    <source>
        <dbReference type="EMBL" id="ENX58181.1"/>
    </source>
</evidence>
<dbReference type="EMBL" id="APRN01000036">
    <property type="protein sequence ID" value="ENX58181.1"/>
    <property type="molecule type" value="Genomic_DNA"/>
</dbReference>
<dbReference type="InterPro" id="IPR021451">
    <property type="entry name" value="DUF3102"/>
</dbReference>
<dbReference type="OrthoDB" id="6685913at2"/>
<accession>N9SU42</accession>
<dbReference type="Pfam" id="PF11300">
    <property type="entry name" value="DUF3102"/>
    <property type="match status" value="1"/>
</dbReference>
<evidence type="ECO:0008006" key="4">
    <source>
        <dbReference type="Google" id="ProtNLM"/>
    </source>
</evidence>
<keyword evidence="1" id="KW-0175">Coiled coil</keyword>
<organism evidence="2 3">
    <name type="scientific">Acinetobacter higginsii</name>
    <dbReference type="NCBI Taxonomy" id="70347"/>
    <lineage>
        <taxon>Bacteria</taxon>
        <taxon>Pseudomonadati</taxon>
        <taxon>Pseudomonadota</taxon>
        <taxon>Gammaproteobacteria</taxon>
        <taxon>Moraxellales</taxon>
        <taxon>Moraxellaceae</taxon>
        <taxon>Acinetobacter</taxon>
    </lineage>
</organism>
<comment type="caution">
    <text evidence="2">The sequence shown here is derived from an EMBL/GenBank/DDBJ whole genome shotgun (WGS) entry which is preliminary data.</text>
</comment>
<evidence type="ECO:0000256" key="1">
    <source>
        <dbReference type="SAM" id="Coils"/>
    </source>
</evidence>
<reference evidence="2 3" key="1">
    <citation type="submission" date="2013-02" db="EMBL/GenBank/DDBJ databases">
        <title>The Genome Sequence of Acinetobacter sp. CIP 70.18.</title>
        <authorList>
            <consortium name="The Broad Institute Genome Sequencing Platform"/>
            <consortium name="The Broad Institute Genome Sequencing Center for Infectious Disease"/>
            <person name="Cerqueira G."/>
            <person name="Feldgarden M."/>
            <person name="Courvalin P."/>
            <person name="Perichon B."/>
            <person name="Grillot-Courvalin C."/>
            <person name="Clermont D."/>
            <person name="Rocha E."/>
            <person name="Yoon E.-J."/>
            <person name="Nemec A."/>
            <person name="Walker B."/>
            <person name="Young S.K."/>
            <person name="Zeng Q."/>
            <person name="Gargeya S."/>
            <person name="Fitzgerald M."/>
            <person name="Haas B."/>
            <person name="Abouelleil A."/>
            <person name="Alvarado L."/>
            <person name="Arachchi H.M."/>
            <person name="Berlin A.M."/>
            <person name="Chapman S.B."/>
            <person name="Dewar J."/>
            <person name="Goldberg J."/>
            <person name="Griggs A."/>
            <person name="Gujja S."/>
            <person name="Hansen M."/>
            <person name="Howarth C."/>
            <person name="Imamovic A."/>
            <person name="Larimer J."/>
            <person name="McCowan C."/>
            <person name="Murphy C."/>
            <person name="Neiman D."/>
            <person name="Pearson M."/>
            <person name="Priest M."/>
            <person name="Roberts A."/>
            <person name="Saif S."/>
            <person name="Shea T."/>
            <person name="Sisk P."/>
            <person name="Sykes S."/>
            <person name="Wortman J."/>
            <person name="Nusbaum C."/>
            <person name="Birren B."/>
        </authorList>
    </citation>
    <scope>NUCLEOTIDE SEQUENCE [LARGE SCALE GENOMIC DNA]</scope>
    <source>
        <strain evidence="2 3">CIP 70.18</strain>
    </source>
</reference>
<name>N9SU42_9GAMM</name>
<sequence>MDLEHAAEVIPSDFAKKVGGLATSLGYEGALTVGALEDEIRFYQQRSVEAVLELGKRLLILKEITPHGEFTKRIEMLGISKRTAQRFMSVVLKFSKTTSMSLLEKSGNGSKLLELMVLDDDDIDVIEQGGSIGEVSLDSIETMSVRELKKALREAKADAENKAQSLQTKDQIIQKKDQKINELDEKVTKAYSPPEIQKREATEAEQLRQQALQLMQKAVLTFLDAANQFNADMNAAVDSCMDSFVVEQYEANIRMTYQSMAQRCNEAGLPIDFTQMVTPDWLSEVLLENETLDTELQGSEV</sequence>
<dbReference type="AlphaFoldDB" id="N9SU42"/>
<dbReference type="RefSeq" id="WP_005203940.1">
    <property type="nucleotide sequence ID" value="NZ_KB850072.1"/>
</dbReference>
<dbReference type="HOGENOM" id="CLU_058126_0_0_6"/>
<gene>
    <name evidence="2" type="ORF">F902_02581</name>
</gene>
<evidence type="ECO:0000313" key="3">
    <source>
        <dbReference type="Proteomes" id="UP000013084"/>
    </source>
</evidence>
<dbReference type="Proteomes" id="UP000013084">
    <property type="component" value="Unassembled WGS sequence"/>
</dbReference>
<feature type="coiled-coil region" evidence="1">
    <location>
        <begin position="145"/>
        <end position="217"/>
    </location>
</feature>
<keyword evidence="3" id="KW-1185">Reference proteome</keyword>
<proteinExistence type="predicted"/>